<evidence type="ECO:0000256" key="12">
    <source>
        <dbReference type="HAMAP-Rule" id="MF_02120"/>
    </source>
</evidence>
<evidence type="ECO:0000256" key="14">
    <source>
        <dbReference type="RuleBase" id="RU003738"/>
    </source>
</evidence>
<dbReference type="InterPro" id="IPR022644">
    <property type="entry name" value="De-COase2_N"/>
</dbReference>
<protein>
    <recommendedName>
        <fullName evidence="11 12">Diaminopimelate decarboxylase</fullName>
        <shortName evidence="12">DAP decarboxylase</shortName>
        <shortName evidence="12">DAPDC</shortName>
        <ecNumber evidence="10 12">4.1.1.20</ecNumber>
    </recommendedName>
</protein>
<dbReference type="InterPro" id="IPR009006">
    <property type="entry name" value="Ala_racemase/Decarboxylase_C"/>
</dbReference>
<keyword evidence="18" id="KW-1185">Reference proteome</keyword>
<feature type="binding site" evidence="12">
    <location>
        <position position="331"/>
    </location>
    <ligand>
        <name>substrate</name>
    </ligand>
</feature>
<keyword evidence="6 12" id="KW-0456">Lyase</keyword>
<evidence type="ECO:0000256" key="2">
    <source>
        <dbReference type="ARBA" id="ARBA00022605"/>
    </source>
</evidence>
<comment type="cofactor">
    <cofactor evidence="1 12 13 14">
        <name>pyridoxal 5'-phosphate</name>
        <dbReference type="ChEBI" id="CHEBI:597326"/>
    </cofactor>
</comment>
<evidence type="ECO:0000256" key="8">
    <source>
        <dbReference type="ARBA" id="ARBA00060643"/>
    </source>
</evidence>
<dbReference type="PANTHER" id="PTHR43727">
    <property type="entry name" value="DIAMINOPIMELATE DECARBOXYLASE"/>
    <property type="match status" value="1"/>
</dbReference>
<dbReference type="AlphaFoldDB" id="A0A1Y0IT48"/>
<evidence type="ECO:0000256" key="1">
    <source>
        <dbReference type="ARBA" id="ARBA00001933"/>
    </source>
</evidence>
<organism evidence="17 18">
    <name type="scientific">Tumebacillus avium</name>
    <dbReference type="NCBI Taxonomy" id="1903704"/>
    <lineage>
        <taxon>Bacteria</taxon>
        <taxon>Bacillati</taxon>
        <taxon>Bacillota</taxon>
        <taxon>Bacilli</taxon>
        <taxon>Bacillales</taxon>
        <taxon>Alicyclobacillaceae</taxon>
        <taxon>Tumebacillus</taxon>
    </lineage>
</organism>
<feature type="binding site" evidence="12">
    <location>
        <begin position="291"/>
        <end position="294"/>
    </location>
    <ligand>
        <name>pyridoxal 5'-phosphate</name>
        <dbReference type="ChEBI" id="CHEBI:597326"/>
    </ligand>
</feature>
<dbReference type="SUPFAM" id="SSF50621">
    <property type="entry name" value="Alanine racemase C-terminal domain-like"/>
    <property type="match status" value="1"/>
</dbReference>
<dbReference type="Pfam" id="PF02784">
    <property type="entry name" value="Orn_Arg_deC_N"/>
    <property type="match status" value="1"/>
</dbReference>
<dbReference type="CDD" id="cd06828">
    <property type="entry name" value="PLPDE_III_DapDC"/>
    <property type="match status" value="1"/>
</dbReference>
<dbReference type="InterPro" id="IPR022643">
    <property type="entry name" value="De-COase2_C"/>
</dbReference>
<evidence type="ECO:0000256" key="9">
    <source>
        <dbReference type="ARBA" id="ARBA00060983"/>
    </source>
</evidence>
<dbReference type="PANTHER" id="PTHR43727:SF2">
    <property type="entry name" value="GROUP IV DECARBOXYLASE"/>
    <property type="match status" value="1"/>
</dbReference>
<dbReference type="Proteomes" id="UP000195437">
    <property type="component" value="Chromosome"/>
</dbReference>
<evidence type="ECO:0000256" key="7">
    <source>
        <dbReference type="ARBA" id="ARBA00050464"/>
    </source>
</evidence>
<comment type="similarity">
    <text evidence="9 12">Belongs to the Orn/Lys/Arg decarboxylase class-II family. LysA subfamily.</text>
</comment>
<feature type="binding site" evidence="12">
    <location>
        <position position="335"/>
    </location>
    <ligand>
        <name>substrate</name>
    </ligand>
</feature>
<name>A0A1Y0IT48_9BACL</name>
<feature type="domain" description="Orn/DAP/Arg decarboxylase 2 N-terminal" evidence="16">
    <location>
        <begin position="42"/>
        <end position="297"/>
    </location>
</feature>
<feature type="domain" description="Orn/DAP/Arg decarboxylase 2 C-terminal" evidence="15">
    <location>
        <begin position="34"/>
        <end position="389"/>
    </location>
</feature>
<dbReference type="SUPFAM" id="SSF51419">
    <property type="entry name" value="PLP-binding barrel"/>
    <property type="match status" value="1"/>
</dbReference>
<feature type="binding site" evidence="12">
    <location>
        <position position="391"/>
    </location>
    <ligand>
        <name>substrate</name>
    </ligand>
</feature>
<dbReference type="InterPro" id="IPR000183">
    <property type="entry name" value="Orn/DAP/Arg_de-COase"/>
</dbReference>
<dbReference type="InterPro" id="IPR029066">
    <property type="entry name" value="PLP-binding_barrel"/>
</dbReference>
<comment type="function">
    <text evidence="12">Specifically catalyzes the decarboxylation of meso-diaminopimelate (meso-DAP) to L-lysine.</text>
</comment>
<evidence type="ECO:0000313" key="18">
    <source>
        <dbReference type="Proteomes" id="UP000195437"/>
    </source>
</evidence>
<dbReference type="UniPathway" id="UPA00034">
    <property type="reaction ID" value="UER00027"/>
</dbReference>
<comment type="pathway">
    <text evidence="8 12 14">Amino-acid biosynthesis; L-lysine biosynthesis via DAP pathway; L-lysine from DL-2,6-diaminopimelate: step 1/1.</text>
</comment>
<feature type="binding site" evidence="12">
    <location>
        <position position="294"/>
    </location>
    <ligand>
        <name>substrate</name>
    </ligand>
</feature>
<evidence type="ECO:0000256" key="6">
    <source>
        <dbReference type="ARBA" id="ARBA00023239"/>
    </source>
</evidence>
<dbReference type="Gene3D" id="3.20.20.10">
    <property type="entry name" value="Alanine racemase"/>
    <property type="match status" value="1"/>
</dbReference>
<comment type="subunit">
    <text evidence="12">Homodimer.</text>
</comment>
<evidence type="ECO:0000256" key="10">
    <source>
        <dbReference type="ARBA" id="ARBA00066427"/>
    </source>
</evidence>
<dbReference type="PROSITE" id="PS00879">
    <property type="entry name" value="ODR_DC_2_2"/>
    <property type="match status" value="1"/>
</dbReference>
<dbReference type="KEGG" id="tum:CBW65_20870"/>
<dbReference type="FunFam" id="2.40.37.10:FF:000003">
    <property type="entry name" value="Diaminopimelate decarboxylase"/>
    <property type="match status" value="1"/>
</dbReference>
<keyword evidence="4 12" id="KW-0663">Pyridoxal phosphate</keyword>
<dbReference type="EMBL" id="CP021434">
    <property type="protein sequence ID" value="ARU63159.1"/>
    <property type="molecule type" value="Genomic_DNA"/>
</dbReference>
<evidence type="ECO:0000256" key="4">
    <source>
        <dbReference type="ARBA" id="ARBA00022898"/>
    </source>
</evidence>
<dbReference type="RefSeq" id="WP_087458504.1">
    <property type="nucleotide sequence ID" value="NZ_CP021434.1"/>
</dbReference>
<dbReference type="PRINTS" id="PR01179">
    <property type="entry name" value="ODADCRBXLASE"/>
</dbReference>
<evidence type="ECO:0000313" key="17">
    <source>
        <dbReference type="EMBL" id="ARU63159.1"/>
    </source>
</evidence>
<dbReference type="OrthoDB" id="9802241at2"/>
<dbReference type="InterPro" id="IPR002986">
    <property type="entry name" value="DAP_deCOOHase_LysA"/>
</dbReference>
<feature type="active site" description="Proton donor" evidence="13">
    <location>
        <position position="362"/>
    </location>
</feature>
<reference evidence="18" key="1">
    <citation type="submission" date="2017-05" db="EMBL/GenBank/DDBJ databases">
        <authorList>
            <person name="Sung H."/>
        </authorList>
    </citation>
    <scope>NUCLEOTIDE SEQUENCE [LARGE SCALE GENOMIC DNA]</scope>
    <source>
        <strain evidence="18">AR23208</strain>
    </source>
</reference>
<feature type="binding site" evidence="12">
    <location>
        <position position="363"/>
    </location>
    <ligand>
        <name>substrate</name>
    </ligand>
</feature>
<keyword evidence="3 12" id="KW-0210">Decarboxylase</keyword>
<feature type="modified residue" description="N6-(pyridoxal phosphate)lysine" evidence="12 13">
    <location>
        <position position="66"/>
    </location>
</feature>
<dbReference type="FunFam" id="3.20.20.10:FF:000003">
    <property type="entry name" value="Diaminopimelate decarboxylase"/>
    <property type="match status" value="1"/>
</dbReference>
<evidence type="ECO:0000256" key="3">
    <source>
        <dbReference type="ARBA" id="ARBA00022793"/>
    </source>
</evidence>
<dbReference type="NCBIfam" id="TIGR01048">
    <property type="entry name" value="lysA"/>
    <property type="match status" value="1"/>
</dbReference>
<sequence length="445" mass="48168">MYLHGTSRINEQGHLEIGGVDTTELVKQFGTPLYVYDEAMMRETIRAYKQAFEKSGLRYEVAYASKAFCTLAMCRIIDEEGLALDVVSSGELYTALQAGFPAERIHFHGNNKTPDEIELALTAGIGEFVVDNFHELKLLGALASEKGVIADILLRLAPGVEAHTHEYISTGQEDSKFGFDMKGDMAKRAVVAALTTPGVRLIGLHSHIGSQIFETDGFTAAVDIVAEFFGKCVRELGANDLHKLNVGGGFGIRYTEEDTPLTAEAYIAAITAAVTTAFDRLQLTYPEIVIEPGRSIVGAAGTTLYSVGSTKDIPGVRKYVSVNGGMTDNPRPALYQAVYEAMLANRANEERDELVSVAGKACESGDMLIWDVKLPQVKADDILAVSCTGAYGYSMASNYNRIARPAVVFVQNGQADLVVKRESHDDLVSHDLIPARLTSGVLSNK</sequence>
<dbReference type="GO" id="GO:0008836">
    <property type="term" value="F:diaminopimelate decarboxylase activity"/>
    <property type="evidence" value="ECO:0007669"/>
    <property type="project" value="UniProtKB-UniRule"/>
</dbReference>
<dbReference type="EC" id="4.1.1.20" evidence="10 12"/>
<dbReference type="GO" id="GO:0009089">
    <property type="term" value="P:lysine biosynthetic process via diaminopimelate"/>
    <property type="evidence" value="ECO:0007669"/>
    <property type="project" value="UniProtKB-UniRule"/>
</dbReference>
<evidence type="ECO:0000256" key="5">
    <source>
        <dbReference type="ARBA" id="ARBA00023154"/>
    </source>
</evidence>
<dbReference type="Pfam" id="PF00278">
    <property type="entry name" value="Orn_DAP_Arg_deC"/>
    <property type="match status" value="1"/>
</dbReference>
<dbReference type="PRINTS" id="PR01181">
    <property type="entry name" value="DAPDCRBXLASE"/>
</dbReference>
<dbReference type="HAMAP" id="MF_02120">
    <property type="entry name" value="LysA"/>
    <property type="match status" value="1"/>
</dbReference>
<evidence type="ECO:0000259" key="15">
    <source>
        <dbReference type="Pfam" id="PF00278"/>
    </source>
</evidence>
<accession>A0A1Y0IT48</accession>
<dbReference type="Gene3D" id="2.40.37.10">
    <property type="entry name" value="Lyase, Ornithine Decarboxylase, Chain A, domain 1"/>
    <property type="match status" value="1"/>
</dbReference>
<dbReference type="InterPro" id="IPR022657">
    <property type="entry name" value="De-COase2_CS"/>
</dbReference>
<keyword evidence="5 12" id="KW-0457">Lysine biosynthesis</keyword>
<feature type="binding site" evidence="12">
    <location>
        <position position="391"/>
    </location>
    <ligand>
        <name>pyridoxal 5'-phosphate</name>
        <dbReference type="ChEBI" id="CHEBI:597326"/>
    </ligand>
</feature>
<feature type="binding site" evidence="12">
    <location>
        <position position="249"/>
    </location>
    <ligand>
        <name>pyridoxal 5'-phosphate</name>
        <dbReference type="ChEBI" id="CHEBI:597326"/>
    </ligand>
</feature>
<comment type="catalytic activity">
    <reaction evidence="7 12 14">
        <text>meso-2,6-diaminopimelate + H(+) = L-lysine + CO2</text>
        <dbReference type="Rhea" id="RHEA:15101"/>
        <dbReference type="ChEBI" id="CHEBI:15378"/>
        <dbReference type="ChEBI" id="CHEBI:16526"/>
        <dbReference type="ChEBI" id="CHEBI:32551"/>
        <dbReference type="ChEBI" id="CHEBI:57791"/>
        <dbReference type="EC" id="4.1.1.20"/>
    </reaction>
</comment>
<dbReference type="GO" id="GO:0030170">
    <property type="term" value="F:pyridoxal phosphate binding"/>
    <property type="evidence" value="ECO:0007669"/>
    <property type="project" value="UniProtKB-UniRule"/>
</dbReference>
<evidence type="ECO:0000256" key="13">
    <source>
        <dbReference type="PIRSR" id="PIRSR600183-50"/>
    </source>
</evidence>
<evidence type="ECO:0000259" key="16">
    <source>
        <dbReference type="Pfam" id="PF02784"/>
    </source>
</evidence>
<keyword evidence="2 12" id="KW-0028">Amino-acid biosynthesis</keyword>
<evidence type="ECO:0000256" key="11">
    <source>
        <dbReference type="ARBA" id="ARBA00074972"/>
    </source>
</evidence>
<proteinExistence type="inferred from homology"/>
<gene>
    <name evidence="12" type="primary">lysA</name>
    <name evidence="17" type="ORF">CBW65_20870</name>
</gene>